<feature type="transmembrane region" description="Helical" evidence="6">
    <location>
        <begin position="42"/>
        <end position="66"/>
    </location>
</feature>
<feature type="transmembrane region" description="Helical" evidence="6">
    <location>
        <begin position="221"/>
        <end position="241"/>
    </location>
</feature>
<feature type="transmembrane region" description="Helical" evidence="6">
    <location>
        <begin position="142"/>
        <end position="161"/>
    </location>
</feature>
<dbReference type="Pfam" id="PF01925">
    <property type="entry name" value="TauE"/>
    <property type="match status" value="1"/>
</dbReference>
<organism evidence="7 8">
    <name type="scientific">Lederbergia lenta</name>
    <name type="common">Bacillus lentus</name>
    <dbReference type="NCBI Taxonomy" id="1467"/>
    <lineage>
        <taxon>Bacteria</taxon>
        <taxon>Bacillati</taxon>
        <taxon>Bacillota</taxon>
        <taxon>Bacilli</taxon>
        <taxon>Bacillales</taxon>
        <taxon>Bacillaceae</taxon>
        <taxon>Lederbergia</taxon>
    </lineage>
</organism>
<dbReference type="GO" id="GO:0005886">
    <property type="term" value="C:plasma membrane"/>
    <property type="evidence" value="ECO:0007669"/>
    <property type="project" value="UniProtKB-SubCell"/>
</dbReference>
<evidence type="ECO:0000256" key="6">
    <source>
        <dbReference type="RuleBase" id="RU363041"/>
    </source>
</evidence>
<keyword evidence="6" id="KW-1003">Cell membrane</keyword>
<gene>
    <name evidence="7" type="ORF">NCTC4824_00370</name>
</gene>
<evidence type="ECO:0000256" key="1">
    <source>
        <dbReference type="ARBA" id="ARBA00004141"/>
    </source>
</evidence>
<keyword evidence="8" id="KW-1185">Reference proteome</keyword>
<comment type="subcellular location">
    <subcellularLocation>
        <location evidence="6">Cell membrane</location>
        <topology evidence="6">Multi-pass membrane protein</topology>
    </subcellularLocation>
    <subcellularLocation>
        <location evidence="1">Membrane</location>
        <topology evidence="1">Multi-pass membrane protein</topology>
    </subcellularLocation>
</comment>
<dbReference type="KEGG" id="blen:NCTC4824_00370"/>
<dbReference type="PANTHER" id="PTHR43701">
    <property type="entry name" value="MEMBRANE TRANSPORTER PROTEIN MJ0441-RELATED"/>
    <property type="match status" value="1"/>
</dbReference>
<evidence type="ECO:0000256" key="4">
    <source>
        <dbReference type="ARBA" id="ARBA00022989"/>
    </source>
</evidence>
<dbReference type="InterPro" id="IPR051598">
    <property type="entry name" value="TSUP/Inactive_protease-like"/>
</dbReference>
<dbReference type="InterPro" id="IPR002781">
    <property type="entry name" value="TM_pro_TauE-like"/>
</dbReference>
<evidence type="ECO:0000256" key="3">
    <source>
        <dbReference type="ARBA" id="ARBA00022692"/>
    </source>
</evidence>
<accession>A0A2X4VHF7</accession>
<feature type="transmembrane region" description="Helical" evidence="6">
    <location>
        <begin position="111"/>
        <end position="130"/>
    </location>
</feature>
<comment type="similarity">
    <text evidence="2 6">Belongs to the 4-toluene sulfonate uptake permease (TSUP) (TC 2.A.102) family.</text>
</comment>
<sequence length="299" mass="31485">MAVKFILFGHFLVSISLTYNEPTYRFSQQVIFTGWGSADISIIYFFVGLLASIVGSIAGLGGGVIIKPALDFLGDYDVAAIGVLSAATVFAMACVSLLNAAHSGIKIKGKVSIILAAGSIVGGFIGKIIFNYLVSSIVNHELITTIQSGMLACLMFIIYLSVKNIERIRTYQLKNIALIFIIGFGLGTLASFLGIGGGPLNVAVLALAFSMTAKESAINSIFIIFFSQLSSLAITGITGGFSTIDLSILGLMVAGGVIGGLIGAVLSVKFNNVQVEKIFNLTLMGILVLNIYNFIESLL</sequence>
<dbReference type="AlphaFoldDB" id="A0A2X4VHF7"/>
<feature type="transmembrane region" description="Helical" evidence="6">
    <location>
        <begin position="247"/>
        <end position="266"/>
    </location>
</feature>
<dbReference type="EMBL" id="LS483476">
    <property type="protein sequence ID" value="SQI51667.1"/>
    <property type="molecule type" value="Genomic_DNA"/>
</dbReference>
<proteinExistence type="inferred from homology"/>
<reference evidence="7 8" key="1">
    <citation type="submission" date="2018-06" db="EMBL/GenBank/DDBJ databases">
        <authorList>
            <consortium name="Pathogen Informatics"/>
            <person name="Doyle S."/>
        </authorList>
    </citation>
    <scope>NUCLEOTIDE SEQUENCE [LARGE SCALE GENOMIC DNA]</scope>
    <source>
        <strain evidence="7 8">NCTC4824</strain>
    </source>
</reference>
<dbReference type="RefSeq" id="WP_082788735.1">
    <property type="nucleotide sequence ID" value="NZ_CBCSGM010000002.1"/>
</dbReference>
<feature type="transmembrane region" description="Helical" evidence="6">
    <location>
        <begin position="176"/>
        <end position="209"/>
    </location>
</feature>
<protein>
    <recommendedName>
        <fullName evidence="6">Probable membrane transporter protein</fullName>
    </recommendedName>
</protein>
<dbReference type="PANTHER" id="PTHR43701:SF2">
    <property type="entry name" value="MEMBRANE TRANSPORTER PROTEIN YJNA-RELATED"/>
    <property type="match status" value="1"/>
</dbReference>
<evidence type="ECO:0000313" key="8">
    <source>
        <dbReference type="Proteomes" id="UP000249134"/>
    </source>
</evidence>
<keyword evidence="5 6" id="KW-0472">Membrane</keyword>
<dbReference type="Proteomes" id="UP000249134">
    <property type="component" value="Chromosome 1"/>
</dbReference>
<evidence type="ECO:0000313" key="7">
    <source>
        <dbReference type="EMBL" id="SQI51667.1"/>
    </source>
</evidence>
<evidence type="ECO:0000256" key="2">
    <source>
        <dbReference type="ARBA" id="ARBA00009142"/>
    </source>
</evidence>
<keyword evidence="4 6" id="KW-1133">Transmembrane helix</keyword>
<keyword evidence="3 6" id="KW-0812">Transmembrane</keyword>
<feature type="transmembrane region" description="Helical" evidence="6">
    <location>
        <begin position="278"/>
        <end position="295"/>
    </location>
</feature>
<dbReference type="STRING" id="1348624.GCA_001591545_02829"/>
<evidence type="ECO:0000256" key="5">
    <source>
        <dbReference type="ARBA" id="ARBA00023136"/>
    </source>
</evidence>
<feature type="transmembrane region" description="Helical" evidence="6">
    <location>
        <begin position="78"/>
        <end position="99"/>
    </location>
</feature>
<name>A0A2X4VHF7_LEDLE</name>